<comment type="caution">
    <text evidence="2">The sequence shown here is derived from an EMBL/GenBank/DDBJ whole genome shotgun (WGS) entry which is preliminary data.</text>
</comment>
<evidence type="ECO:0000256" key="1">
    <source>
        <dbReference type="SAM" id="MobiDB-lite"/>
    </source>
</evidence>
<protein>
    <submittedName>
        <fullName evidence="2">Uncharacterized protein</fullName>
    </submittedName>
</protein>
<name>A0A5B7HXG0_PORTR</name>
<evidence type="ECO:0000313" key="2">
    <source>
        <dbReference type="EMBL" id="MPC74416.1"/>
    </source>
</evidence>
<dbReference type="Proteomes" id="UP000324222">
    <property type="component" value="Unassembled WGS sequence"/>
</dbReference>
<reference evidence="2 3" key="1">
    <citation type="submission" date="2019-05" db="EMBL/GenBank/DDBJ databases">
        <title>Another draft genome of Portunus trituberculatus and its Hox gene families provides insights of decapod evolution.</title>
        <authorList>
            <person name="Jeong J.-H."/>
            <person name="Song I."/>
            <person name="Kim S."/>
            <person name="Choi T."/>
            <person name="Kim D."/>
            <person name="Ryu S."/>
            <person name="Kim W."/>
        </authorList>
    </citation>
    <scope>NUCLEOTIDE SEQUENCE [LARGE SCALE GENOMIC DNA]</scope>
    <source>
        <tissue evidence="2">Muscle</tissue>
    </source>
</reference>
<accession>A0A5B7HXG0</accession>
<feature type="region of interest" description="Disordered" evidence="1">
    <location>
        <begin position="1"/>
        <end position="29"/>
    </location>
</feature>
<evidence type="ECO:0000313" key="3">
    <source>
        <dbReference type="Proteomes" id="UP000324222"/>
    </source>
</evidence>
<proteinExistence type="predicted"/>
<gene>
    <name evidence="2" type="ORF">E2C01_068774</name>
</gene>
<dbReference type="AlphaFoldDB" id="A0A5B7HXG0"/>
<sequence>MLDKHSYGPHSGHGRDCHAEGITSTHPRRPCYDNAIVSGRLDATQGAVSGASGQGERGGAVLHEALWERQSEGPGGSLANLA</sequence>
<dbReference type="EMBL" id="VSRR010038889">
    <property type="protein sequence ID" value="MPC74416.1"/>
    <property type="molecule type" value="Genomic_DNA"/>
</dbReference>
<organism evidence="2 3">
    <name type="scientific">Portunus trituberculatus</name>
    <name type="common">Swimming crab</name>
    <name type="synonym">Neptunus trituberculatus</name>
    <dbReference type="NCBI Taxonomy" id="210409"/>
    <lineage>
        <taxon>Eukaryota</taxon>
        <taxon>Metazoa</taxon>
        <taxon>Ecdysozoa</taxon>
        <taxon>Arthropoda</taxon>
        <taxon>Crustacea</taxon>
        <taxon>Multicrustacea</taxon>
        <taxon>Malacostraca</taxon>
        <taxon>Eumalacostraca</taxon>
        <taxon>Eucarida</taxon>
        <taxon>Decapoda</taxon>
        <taxon>Pleocyemata</taxon>
        <taxon>Brachyura</taxon>
        <taxon>Eubrachyura</taxon>
        <taxon>Portunoidea</taxon>
        <taxon>Portunidae</taxon>
        <taxon>Portuninae</taxon>
        <taxon>Portunus</taxon>
    </lineage>
</organism>
<keyword evidence="3" id="KW-1185">Reference proteome</keyword>
<feature type="region of interest" description="Disordered" evidence="1">
    <location>
        <begin position="45"/>
        <end position="82"/>
    </location>
</feature>